<keyword evidence="11 18" id="KW-0472">Membrane</keyword>
<evidence type="ECO:0000256" key="19">
    <source>
        <dbReference type="SAM" id="MobiDB-lite"/>
    </source>
</evidence>
<dbReference type="PANTHER" id="PTHR11073:SF1">
    <property type="entry name" value="CALNEXIN 14D-RELATED"/>
    <property type="match status" value="1"/>
</dbReference>
<reference evidence="20" key="1">
    <citation type="submission" date="2016-10" db="EMBL/GenBank/DDBJ databases">
        <authorList>
            <person name="Benchimol M."/>
            <person name="Almeida L.G."/>
            <person name="Vasconcelos A.T."/>
            <person name="Perreira-Neves A."/>
            <person name="Rosa I.A."/>
            <person name="Tasca T."/>
            <person name="Bogo M.R."/>
            <person name="de Souza W."/>
        </authorList>
    </citation>
    <scope>NUCLEOTIDE SEQUENCE [LARGE SCALE GENOMIC DNA]</scope>
    <source>
        <strain evidence="20">K</strain>
    </source>
</reference>
<keyword evidence="7" id="KW-0677">Repeat</keyword>
<dbReference type="AlphaFoldDB" id="A0A1J4JQZ0"/>
<dbReference type="GO" id="GO:0005789">
    <property type="term" value="C:endoplasmic reticulum membrane"/>
    <property type="evidence" value="ECO:0007669"/>
    <property type="project" value="UniProtKB-SubCell"/>
</dbReference>
<dbReference type="GO" id="GO:0036503">
    <property type="term" value="P:ERAD pathway"/>
    <property type="evidence" value="ECO:0007669"/>
    <property type="project" value="TreeGrafter"/>
</dbReference>
<protein>
    <submittedName>
        <fullName evidence="20">Calnexin like protein</fullName>
    </submittedName>
</protein>
<dbReference type="PRINTS" id="PR00626">
    <property type="entry name" value="CALRETICULIN"/>
</dbReference>
<evidence type="ECO:0000256" key="5">
    <source>
        <dbReference type="ARBA" id="ARBA00022729"/>
    </source>
</evidence>
<feature type="disulfide bond" evidence="17">
    <location>
        <begin position="106"/>
        <end position="140"/>
    </location>
</feature>
<dbReference type="FunFam" id="2.60.120.200:FF:000048">
    <property type="entry name" value="Calnexin homolog"/>
    <property type="match status" value="1"/>
</dbReference>
<evidence type="ECO:0000256" key="14">
    <source>
        <dbReference type="ARBA" id="ARBA00023186"/>
    </source>
</evidence>
<feature type="compositionally biased region" description="Low complexity" evidence="19">
    <location>
        <begin position="417"/>
        <end position="428"/>
    </location>
</feature>
<dbReference type="RefSeq" id="XP_068354673.1">
    <property type="nucleotide sequence ID" value="XM_068507999.1"/>
</dbReference>
<evidence type="ECO:0000256" key="13">
    <source>
        <dbReference type="ARBA" id="ARBA00023180"/>
    </source>
</evidence>
<evidence type="ECO:0000256" key="15">
    <source>
        <dbReference type="ARBA" id="ARBA00037525"/>
    </source>
</evidence>
<sequence>MFAIALFSTLIRAIPLKPEPLPFHFESFGDDTWTDQWQVTTLPNYTGQWEHRESKAPQSHPGEKMIFMSTENSYYGLSTKFPEPLDVTDKTLVVQYEIRFEDTIECGGAYIKLYSKENFDTPSTVSNETRYVIMFGPDKCGDTNKVHFIFRHLEPSGEWEEKHLEDPPLVKVDKVNHLYTLIVRPDNTFEVLIDGVSEKSGSLFDSFTPSVNPPKTIDDPTDHKPADWVDEEMMDDPDAEKPEDWDENEPEYIPDPEKLSPPEGWLTDEPRFIPDPEATQPDDWDIDIYGEWEPPTIANPKCESAPGCGEYEPPLIANENYRGKWEAPQIENPAYKGEWKPRQIPNPNYYEDPHPHNFPQMVGAGFELWMVNKDVGFSNIYIGTDEEAVKKWNAEHFQKKHHSQEEEMKRLEPEPTPDNSYNPDNNDNQSPGRKLHTSGEGFEGALKDFALNLKDAWDNLYRENQYAAIGFVAVLCSLPLFFAVTCGSSEPKKRKLTPEEIKRRQMLRAKKEARRKKREERLRKKKEAEEKKKQEEEEDNKEEANDEQ</sequence>
<evidence type="ECO:0000256" key="7">
    <source>
        <dbReference type="ARBA" id="ARBA00022737"/>
    </source>
</evidence>
<dbReference type="Pfam" id="PF00262">
    <property type="entry name" value="Calreticulin"/>
    <property type="match status" value="1"/>
</dbReference>
<proteinExistence type="inferred from homology"/>
<dbReference type="GO" id="GO:0051082">
    <property type="term" value="F:unfolded protein binding"/>
    <property type="evidence" value="ECO:0007669"/>
    <property type="project" value="InterPro"/>
</dbReference>
<evidence type="ECO:0000313" key="21">
    <source>
        <dbReference type="Proteomes" id="UP000179807"/>
    </source>
</evidence>
<feature type="compositionally biased region" description="Basic and acidic residues" evidence="19">
    <location>
        <begin position="396"/>
        <end position="413"/>
    </location>
</feature>
<accession>A0A1J4JQZ0</accession>
<keyword evidence="12 17" id="KW-1015">Disulfide bond</keyword>
<evidence type="ECO:0000256" key="10">
    <source>
        <dbReference type="ARBA" id="ARBA00022989"/>
    </source>
</evidence>
<evidence type="ECO:0000256" key="18">
    <source>
        <dbReference type="RuleBase" id="RU362126"/>
    </source>
</evidence>
<gene>
    <name evidence="20" type="ORF">TRFO_31559</name>
</gene>
<feature type="compositionally biased region" description="Basic and acidic residues" evidence="19">
    <location>
        <begin position="519"/>
        <end position="535"/>
    </location>
</feature>
<feature type="region of interest" description="Disordered" evidence="19">
    <location>
        <begin position="396"/>
        <end position="439"/>
    </location>
</feature>
<dbReference type="PROSITE" id="PS00804">
    <property type="entry name" value="CALRETICULIN_2"/>
    <property type="match status" value="1"/>
</dbReference>
<comment type="function">
    <text evidence="15">Calcium-binding protein that interacts with newly synthesized monoglucosylated glycoproteins in the endoplasmic reticulum. It may act in assisting protein assembly and/or in the retention within the ER of unassembled protein subunits. It seems to play a major role in the quality control apparatus of the ER by the retention of incorrectly folded proteins.</text>
</comment>
<dbReference type="PROSITE" id="PS00803">
    <property type="entry name" value="CALRETICULIN_1"/>
    <property type="match status" value="1"/>
</dbReference>
<dbReference type="InterPro" id="IPR001580">
    <property type="entry name" value="Calret/calnex"/>
</dbReference>
<keyword evidence="21" id="KW-1185">Reference proteome</keyword>
<keyword evidence="8 18" id="KW-0256">Endoplasmic reticulum</keyword>
<name>A0A1J4JQZ0_9EUKA</name>
<keyword evidence="4" id="KW-0479">Metal-binding</keyword>
<evidence type="ECO:0000256" key="1">
    <source>
        <dbReference type="ARBA" id="ARBA00004389"/>
    </source>
</evidence>
<keyword evidence="6" id="KW-0430">Lectin</keyword>
<evidence type="ECO:0000256" key="2">
    <source>
        <dbReference type="ARBA" id="ARBA00010983"/>
    </source>
</evidence>
<dbReference type="InterPro" id="IPR009033">
    <property type="entry name" value="Calreticulin/calnexin_P_dom_sf"/>
</dbReference>
<keyword evidence="10 18" id="KW-1133">Transmembrane helix</keyword>
<dbReference type="Proteomes" id="UP000179807">
    <property type="component" value="Unassembled WGS sequence"/>
</dbReference>
<dbReference type="Gene3D" id="2.10.250.10">
    <property type="entry name" value="Calreticulin/calnexin, P domain"/>
    <property type="match status" value="1"/>
</dbReference>
<evidence type="ECO:0000256" key="12">
    <source>
        <dbReference type="ARBA" id="ARBA00023157"/>
    </source>
</evidence>
<evidence type="ECO:0000313" key="20">
    <source>
        <dbReference type="EMBL" id="OHT01537.1"/>
    </source>
</evidence>
<dbReference type="EMBL" id="MLAK01000906">
    <property type="protein sequence ID" value="OHT01537.1"/>
    <property type="molecule type" value="Genomic_DNA"/>
</dbReference>
<feature type="compositionally biased region" description="Acidic residues" evidence="19">
    <location>
        <begin position="228"/>
        <end position="254"/>
    </location>
</feature>
<organism evidence="20 21">
    <name type="scientific">Tritrichomonas foetus</name>
    <dbReference type="NCBI Taxonomy" id="1144522"/>
    <lineage>
        <taxon>Eukaryota</taxon>
        <taxon>Metamonada</taxon>
        <taxon>Parabasalia</taxon>
        <taxon>Tritrichomonadida</taxon>
        <taxon>Tritrichomonadidae</taxon>
        <taxon>Tritrichomonas</taxon>
    </lineage>
</organism>
<evidence type="ECO:0000256" key="8">
    <source>
        <dbReference type="ARBA" id="ARBA00022824"/>
    </source>
</evidence>
<evidence type="ECO:0000256" key="11">
    <source>
        <dbReference type="ARBA" id="ARBA00023136"/>
    </source>
</evidence>
<comment type="similarity">
    <text evidence="2 18">Belongs to the calreticulin family.</text>
</comment>
<feature type="region of interest" description="Disordered" evidence="19">
    <location>
        <begin position="489"/>
        <end position="548"/>
    </location>
</feature>
<keyword evidence="5" id="KW-0732">Signal</keyword>
<feature type="region of interest" description="Disordered" evidence="19">
    <location>
        <begin position="205"/>
        <end position="263"/>
    </location>
</feature>
<dbReference type="InterPro" id="IPR018124">
    <property type="entry name" value="Calret/calnex_CS"/>
</dbReference>
<feature type="transmembrane region" description="Helical" evidence="18">
    <location>
        <begin position="466"/>
        <end position="486"/>
    </location>
</feature>
<evidence type="ECO:0000256" key="3">
    <source>
        <dbReference type="ARBA" id="ARBA00022692"/>
    </source>
</evidence>
<dbReference type="GO" id="GO:0030246">
    <property type="term" value="F:carbohydrate binding"/>
    <property type="evidence" value="ECO:0007669"/>
    <property type="project" value="UniProtKB-KW"/>
</dbReference>
<dbReference type="GO" id="GO:0006457">
    <property type="term" value="P:protein folding"/>
    <property type="evidence" value="ECO:0007669"/>
    <property type="project" value="InterPro"/>
</dbReference>
<evidence type="ECO:0000256" key="9">
    <source>
        <dbReference type="ARBA" id="ARBA00022837"/>
    </source>
</evidence>
<dbReference type="GO" id="GO:0005509">
    <property type="term" value="F:calcium ion binding"/>
    <property type="evidence" value="ECO:0007669"/>
    <property type="project" value="InterPro"/>
</dbReference>
<evidence type="ECO:0000256" key="17">
    <source>
        <dbReference type="PIRSR" id="PIRSR601580-3"/>
    </source>
</evidence>
<keyword evidence="9" id="KW-0106">Calcium</keyword>
<keyword evidence="14 18" id="KW-0143">Chaperone</keyword>
<dbReference type="InterPro" id="IPR013320">
    <property type="entry name" value="ConA-like_dom_sf"/>
</dbReference>
<evidence type="ECO:0000256" key="16">
    <source>
        <dbReference type="ARBA" id="ARBA00046288"/>
    </source>
</evidence>
<dbReference type="GeneID" id="94842703"/>
<keyword evidence="13" id="KW-0325">Glycoprotein</keyword>
<feature type="compositionally biased region" description="Acidic residues" evidence="19">
    <location>
        <begin position="536"/>
        <end position="548"/>
    </location>
</feature>
<comment type="subcellular location">
    <subcellularLocation>
        <location evidence="16">Endomembrane system</location>
        <topology evidence="16">Single-pass type I membrane protein</topology>
    </subcellularLocation>
    <subcellularLocation>
        <location evidence="1">Endoplasmic reticulum membrane</location>
        <topology evidence="1">Single-pass membrane protein</topology>
    </subcellularLocation>
</comment>
<comment type="caution">
    <text evidence="20">The sequence shown here is derived from an EMBL/GenBank/DDBJ whole genome shotgun (WGS) entry which is preliminary data.</text>
</comment>
<dbReference type="PANTHER" id="PTHR11073">
    <property type="entry name" value="CALRETICULIN AND CALNEXIN"/>
    <property type="match status" value="1"/>
</dbReference>
<dbReference type="SUPFAM" id="SSF63887">
    <property type="entry name" value="P-domain of calnexin/calreticulin"/>
    <property type="match status" value="1"/>
</dbReference>
<dbReference type="OrthoDB" id="1938156at2759"/>
<feature type="compositionally biased region" description="Basic residues" evidence="19">
    <location>
        <begin position="504"/>
        <end position="518"/>
    </location>
</feature>
<evidence type="ECO:0000256" key="6">
    <source>
        <dbReference type="ARBA" id="ARBA00022734"/>
    </source>
</evidence>
<dbReference type="Gene3D" id="2.60.120.200">
    <property type="match status" value="1"/>
</dbReference>
<dbReference type="SUPFAM" id="SSF49899">
    <property type="entry name" value="Concanavalin A-like lectins/glucanases"/>
    <property type="match status" value="1"/>
</dbReference>
<dbReference type="FunFam" id="2.10.250.10:FF:000001">
    <property type="entry name" value="Calnexin homolog"/>
    <property type="match status" value="1"/>
</dbReference>
<feature type="compositionally biased region" description="Basic and acidic residues" evidence="19">
    <location>
        <begin position="216"/>
        <end position="227"/>
    </location>
</feature>
<dbReference type="VEuPathDB" id="TrichDB:TRFO_31559"/>
<keyword evidence="3 18" id="KW-0812">Transmembrane</keyword>
<evidence type="ECO:0000256" key="4">
    <source>
        <dbReference type="ARBA" id="ARBA00022723"/>
    </source>
</evidence>